<organism evidence="2">
    <name type="scientific">uncultured Thiotrichaceae bacterium</name>
    <dbReference type="NCBI Taxonomy" id="298394"/>
    <lineage>
        <taxon>Bacteria</taxon>
        <taxon>Pseudomonadati</taxon>
        <taxon>Pseudomonadota</taxon>
        <taxon>Gammaproteobacteria</taxon>
        <taxon>Thiotrichales</taxon>
        <taxon>Thiotrichaceae</taxon>
        <taxon>environmental samples</taxon>
    </lineage>
</organism>
<gene>
    <name evidence="2" type="ORF">HELGO_WM20880</name>
</gene>
<feature type="transmembrane region" description="Helical" evidence="1">
    <location>
        <begin position="140"/>
        <end position="169"/>
    </location>
</feature>
<dbReference type="EMBL" id="CACVAV010000299">
    <property type="protein sequence ID" value="CAA6819310.1"/>
    <property type="molecule type" value="Genomic_DNA"/>
</dbReference>
<dbReference type="InterPro" id="IPR047798">
    <property type="entry name" value="BPSS1780-like"/>
</dbReference>
<keyword evidence="1" id="KW-0812">Transmembrane</keyword>
<name>A0A6S6TRQ3_9GAMM</name>
<reference evidence="2" key="1">
    <citation type="submission" date="2020-01" db="EMBL/GenBank/DDBJ databases">
        <authorList>
            <person name="Meier V. D."/>
            <person name="Meier V D."/>
        </authorList>
    </citation>
    <scope>NUCLEOTIDE SEQUENCE</scope>
    <source>
        <strain evidence="2">HLG_WM_MAG_08</strain>
    </source>
</reference>
<dbReference type="AlphaFoldDB" id="A0A6S6TRQ3"/>
<accession>A0A6S6TRQ3</accession>
<feature type="transmembrane region" description="Helical" evidence="1">
    <location>
        <begin position="30"/>
        <end position="59"/>
    </location>
</feature>
<feature type="transmembrane region" description="Helical" evidence="1">
    <location>
        <begin position="190"/>
        <end position="218"/>
    </location>
</feature>
<dbReference type="NCBIfam" id="NF041043">
    <property type="entry name" value="BPSS1780_fam"/>
    <property type="match status" value="1"/>
</dbReference>
<evidence type="ECO:0008006" key="3">
    <source>
        <dbReference type="Google" id="ProtNLM"/>
    </source>
</evidence>
<keyword evidence="1" id="KW-1133">Transmembrane helix</keyword>
<sequence length="234" mass="25021">MLQINSVAAGNAINWYQCGWKIFSMDKLNWVLMTLVFFVIVFALGFIPLLGMIAVYLLLPLLQAGMISAADKAGRGEPIDVGDLFIVFKMKEKRNTLLALGGIMLATVVAVMVFSLPFIGGGVPIDMSETPTDGTAVLPVMGAGGLLFAVTAGLLMAMMFFYAPVLVILRDMGAVDAIKTSFAGTWKNGLPFVIFMLVYIALSVVAAIPFGLGFLILLPVVVAASYCSYKDIFA</sequence>
<feature type="transmembrane region" description="Helical" evidence="1">
    <location>
        <begin position="97"/>
        <end position="120"/>
    </location>
</feature>
<protein>
    <recommendedName>
        <fullName evidence="3">Transmembrane protein</fullName>
    </recommendedName>
</protein>
<proteinExistence type="predicted"/>
<evidence type="ECO:0000313" key="2">
    <source>
        <dbReference type="EMBL" id="CAA6819310.1"/>
    </source>
</evidence>
<evidence type="ECO:0000256" key="1">
    <source>
        <dbReference type="SAM" id="Phobius"/>
    </source>
</evidence>
<keyword evidence="1" id="KW-0472">Membrane</keyword>